<dbReference type="AlphaFoldDB" id="A0A2P2N9L5"/>
<name>A0A2P2N9L5_RHIMU</name>
<proteinExistence type="predicted"/>
<reference evidence="1" key="1">
    <citation type="submission" date="2018-02" db="EMBL/GenBank/DDBJ databases">
        <title>Rhizophora mucronata_Transcriptome.</title>
        <authorList>
            <person name="Meera S.P."/>
            <person name="Sreeshan A."/>
            <person name="Augustine A."/>
        </authorList>
    </citation>
    <scope>NUCLEOTIDE SEQUENCE</scope>
    <source>
        <tissue evidence="1">Leaf</tissue>
    </source>
</reference>
<evidence type="ECO:0000313" key="1">
    <source>
        <dbReference type="EMBL" id="MBX39159.1"/>
    </source>
</evidence>
<dbReference type="EMBL" id="GGEC01058675">
    <property type="protein sequence ID" value="MBX39159.1"/>
    <property type="molecule type" value="Transcribed_RNA"/>
</dbReference>
<protein>
    <submittedName>
        <fullName evidence="1">Uncharacterized protein</fullName>
    </submittedName>
</protein>
<organism evidence="1">
    <name type="scientific">Rhizophora mucronata</name>
    <name type="common">Asiatic mangrove</name>
    <dbReference type="NCBI Taxonomy" id="61149"/>
    <lineage>
        <taxon>Eukaryota</taxon>
        <taxon>Viridiplantae</taxon>
        <taxon>Streptophyta</taxon>
        <taxon>Embryophyta</taxon>
        <taxon>Tracheophyta</taxon>
        <taxon>Spermatophyta</taxon>
        <taxon>Magnoliopsida</taxon>
        <taxon>eudicotyledons</taxon>
        <taxon>Gunneridae</taxon>
        <taxon>Pentapetalae</taxon>
        <taxon>rosids</taxon>
        <taxon>fabids</taxon>
        <taxon>Malpighiales</taxon>
        <taxon>Rhizophoraceae</taxon>
        <taxon>Rhizophora</taxon>
    </lineage>
</organism>
<accession>A0A2P2N9L5</accession>
<sequence>MCYDGAKKKDLYIIGRRIPGFLALMNGYKPSIYAKWPIFHKRCLYSYIRAHLWSKNSLLVK</sequence>